<feature type="region of interest" description="Disordered" evidence="18">
    <location>
        <begin position="1404"/>
        <end position="1458"/>
    </location>
</feature>
<dbReference type="PANTHER" id="PTHR21541">
    <property type="entry name" value="BTB POZ DOMAIN CONTAINING 12"/>
    <property type="match status" value="1"/>
</dbReference>
<evidence type="ECO:0000256" key="5">
    <source>
        <dbReference type="ARBA" id="ARBA00022723"/>
    </source>
</evidence>
<reference evidence="21" key="2">
    <citation type="submission" date="2025-09" db="UniProtKB">
        <authorList>
            <consortium name="Ensembl"/>
        </authorList>
    </citation>
    <scope>IDENTIFICATION</scope>
</reference>
<dbReference type="GO" id="GO:0003677">
    <property type="term" value="F:DNA binding"/>
    <property type="evidence" value="ECO:0007669"/>
    <property type="project" value="InterPro"/>
</dbReference>
<comment type="subcellular location">
    <subcellularLocation>
        <location evidence="1">Nucleus</location>
    </subcellularLocation>
</comment>
<dbReference type="PROSITE" id="PS50097">
    <property type="entry name" value="BTB"/>
    <property type="match status" value="1"/>
</dbReference>
<organism evidence="21 22">
    <name type="scientific">Crocodylus porosus</name>
    <name type="common">Saltwater crocodile</name>
    <name type="synonym">Estuarine crocodile</name>
    <dbReference type="NCBI Taxonomy" id="8502"/>
    <lineage>
        <taxon>Eukaryota</taxon>
        <taxon>Metazoa</taxon>
        <taxon>Chordata</taxon>
        <taxon>Craniata</taxon>
        <taxon>Vertebrata</taxon>
        <taxon>Euteleostomi</taxon>
        <taxon>Archelosauria</taxon>
        <taxon>Archosauria</taxon>
        <taxon>Crocodylia</taxon>
        <taxon>Longirostres</taxon>
        <taxon>Crocodylidae</taxon>
        <taxon>Crocodylus</taxon>
    </lineage>
</organism>
<dbReference type="Gene3D" id="3.30.710.10">
    <property type="entry name" value="Potassium Channel Kv1.1, Chain A"/>
    <property type="match status" value="1"/>
</dbReference>
<dbReference type="Pfam" id="PF00651">
    <property type="entry name" value="BTB"/>
    <property type="match status" value="1"/>
</dbReference>
<evidence type="ECO:0000256" key="13">
    <source>
        <dbReference type="ARBA" id="ARBA00023242"/>
    </source>
</evidence>
<keyword evidence="5" id="KW-0479">Metal-binding</keyword>
<dbReference type="GO" id="GO:0008270">
    <property type="term" value="F:zinc ion binding"/>
    <property type="evidence" value="ECO:0007669"/>
    <property type="project" value="UniProtKB-KW"/>
</dbReference>
<dbReference type="GO" id="GO:0000712">
    <property type="term" value="P:resolution of meiotic recombination intermediates"/>
    <property type="evidence" value="ECO:0007669"/>
    <property type="project" value="TreeGrafter"/>
</dbReference>
<feature type="region of interest" description="Disordered" evidence="18">
    <location>
        <begin position="1133"/>
        <end position="1158"/>
    </location>
</feature>
<feature type="region of interest" description="Disordered" evidence="18">
    <location>
        <begin position="1330"/>
        <end position="1350"/>
    </location>
</feature>
<proteinExistence type="inferred from homology"/>
<keyword evidence="8 17" id="KW-0863">Zinc-finger</keyword>
<dbReference type="InterPro" id="IPR011333">
    <property type="entry name" value="SKP1/BTB/POZ_sf"/>
</dbReference>
<dbReference type="PROSITE" id="PS51908">
    <property type="entry name" value="ZF_UBZ4"/>
    <property type="match status" value="1"/>
</dbReference>
<keyword evidence="4" id="KW-0597">Phosphoprotein</keyword>
<feature type="compositionally biased region" description="Basic residues" evidence="18">
    <location>
        <begin position="266"/>
        <end position="276"/>
    </location>
</feature>
<comment type="subunit">
    <text evidence="15">Forms a heterodimer with SLX1A/GIYD1. Interacts with ERCC4/XPF; catalytic subunit of the ERCC4-ERCC1 endonuclease. Interacts with MUS81; catalytic subunit of the MUS81-EME1 endonuclease. Interacts with MSH2; component of the MSH2-MSH3 mismatch repair complex. Interacts with TERF2-TERF2IP. Interacts with PLK1 and SLX4IP.</text>
</comment>
<keyword evidence="9" id="KW-0862">Zinc</keyword>
<keyword evidence="10" id="KW-0832">Ubl conjugation</keyword>
<dbReference type="PANTHER" id="PTHR21541:SF3">
    <property type="entry name" value="STRUCTURE-SPECIFIC ENDONUCLEASE SUBUNIT SLX4"/>
    <property type="match status" value="1"/>
</dbReference>
<keyword evidence="3" id="KW-1017">Isopeptide bond</keyword>
<evidence type="ECO:0000256" key="17">
    <source>
        <dbReference type="PROSITE-ProRule" id="PRU01256"/>
    </source>
</evidence>
<comment type="similarity">
    <text evidence="2">Belongs to the SLX4 family.</text>
</comment>
<feature type="compositionally biased region" description="Basic and acidic residues" evidence="18">
    <location>
        <begin position="1216"/>
        <end position="1225"/>
    </location>
</feature>
<dbReference type="Proteomes" id="UP000594220">
    <property type="component" value="Unplaced"/>
</dbReference>
<feature type="region of interest" description="Disordered" evidence="18">
    <location>
        <begin position="624"/>
        <end position="658"/>
    </location>
</feature>
<evidence type="ECO:0000256" key="1">
    <source>
        <dbReference type="ARBA" id="ARBA00004123"/>
    </source>
</evidence>
<dbReference type="SUPFAM" id="SSF54695">
    <property type="entry name" value="POZ domain"/>
    <property type="match status" value="1"/>
</dbReference>
<keyword evidence="22" id="KW-1185">Reference proteome</keyword>
<evidence type="ECO:0000313" key="21">
    <source>
        <dbReference type="Ensembl" id="ENSCPRP00005004301.1"/>
    </source>
</evidence>
<keyword evidence="7 17" id="KW-0227">DNA damage</keyword>
<gene>
    <name evidence="21" type="primary">SLX4</name>
</gene>
<name>A0A7M4E4J0_CROPO</name>
<dbReference type="InterPro" id="IPR000210">
    <property type="entry name" value="BTB/POZ_dom"/>
</dbReference>
<evidence type="ECO:0000256" key="6">
    <source>
        <dbReference type="ARBA" id="ARBA00022737"/>
    </source>
</evidence>
<sequence length="1568" mass="175245">AGEPEASISSPSKTLLVSGSRVRVTELVLERMQQFKRVAPEQLKHTSEKSLLDPVANEKVPDANQGKNELGNAMEQDVALALTVQQEFKQEVPRSLEESGLFFCQICQKDLSAMNSTRREQHVNRCLDETEKSQVSSSNISCVPECPICGKQFQIPKSRASHLKHCAVKMQVPPQLLLQAVKLQASSLSERLPPAPSTQVSRSKRKGGSKEQAKKKPKMSKAATADEDVLVAMAMSRSLQEHEKQKQAESVTGGKLESALPIKWKPGSKKKSRKKLSLAPPPLLLQDPETSCKQIQDRVAMLLTEDVEFSCTPPLPFSRILEDEPEKTEWLLPLPKDKRCILWEFSALTGPCDPETFYAAGLTPPILPCKPVQVRSPIPFLYYSLTSSPSPSRKDVQILEDLIELAGEGLTLTQWNHDVHPSHTEEQSSKCWQFWSPLLQSLAFDFSGMVNNPHLSDIQFQVDSGEVLYAHMFVLYARCPQAVEMVSVAECFLVEEDGNLQIHRVLLSEVTAEATYAFLRYLYSADSNIRPHVLSDVRILAARFVYCVLITDPTLDLFGVQILVFAVDSGEEAENFQELLKSMWRDEDEEEIALLKPEGEEEEDHEKVDEQELEEIYEFAATQRKMAQDKPQEEEYTEKSIYSESEKAQDMNQQVDDKKRKVFESPSACSKIKEWKGNINLGRSRCDLRTQDKKIQGPDRCEGINVTQITTVHCQDESYKCSDNAMSCSAFSGERQTTRTPRVSRSYQASQDEEEEDPWEKLFPSHQHNVVALDVSYEHMFSATQSDYCDPASLNENIKDPGETNSEKCVEINNSPVCHQSQKSLESGKSNFCHSPLTKLCTPLFPLSAKLNQTLSRVYTGIHPISTPIRDLSLYDVPFYKASDQGFVSRHENIKRRVFPDRSPCIHLNKKKSLSPSSSQILKTRDATSHTNKEPDIIVLSDSDEEIELKQAKEESDSGSSLREIEISRKLDYICEKNEVHSNAAAEVSPEMHVNSWAGTCVDSKLNLNLSCGKEYSCEESSSVDASWLVPGTPFLSKSRNCSTQTQVSSMRNLNCQGSTHKTEVLVVGNNSHKPSRTIINSPEPTSGGLPVILSQKPFHLDNSVSKRNSFGSQLGQCSKDFLPISPVPTSPLSPNCASVKEKSSESPSSARQVPPCYKQSLANKTDISVVEVQDSEEEKDATPFSPSSNVLLGDDPPVPVDDAFWDIEYLSPIRETSKEPEKSDCANNSTTNSKSDPKEEQWKTPTRPLEVRGSTPLRGSPLHTQKHLSCDKKSPVETLPSMGNRLSFLDSKVWDSWNGDEDDLPEVIPLTQRLSAADVAQNTELLKTPRKSVASPRPNPICPKKNLPPKVPITPMPEYSIMETPELKKELNRFGVRPLPKHRMVLKLKEIFQYTHQVMESDSEDEFSSSQPPLWKATAKHCSPSKADGKAQMLSASQESATSSGDGTDHSFGSQSSSANEFETCALALEEDYNEGVPASQTATQDAEKQEAVRRYIHSNPALYRRILFYEPLELAELQAELKQNGIKIGMGKLLDFLDAHCITFTTAGARKEKQQHRGKKKRGKRY</sequence>
<dbReference type="InterPro" id="IPR006642">
    <property type="entry name" value="Rad18_UBZ4"/>
</dbReference>
<feature type="compositionally biased region" description="Polar residues" evidence="18">
    <location>
        <begin position="734"/>
        <end position="750"/>
    </location>
</feature>
<feature type="compositionally biased region" description="Basic and acidic residues" evidence="18">
    <location>
        <begin position="923"/>
        <end position="934"/>
    </location>
</feature>
<evidence type="ECO:0000256" key="15">
    <source>
        <dbReference type="ARBA" id="ARBA00064578"/>
    </source>
</evidence>
<evidence type="ECO:0000256" key="10">
    <source>
        <dbReference type="ARBA" id="ARBA00022843"/>
    </source>
</evidence>
<keyword evidence="12 17" id="KW-0234">DNA repair</keyword>
<accession>A0A7M4E4J0</accession>
<feature type="compositionally biased region" description="Polar residues" evidence="18">
    <location>
        <begin position="1226"/>
        <end position="1235"/>
    </location>
</feature>
<evidence type="ECO:0000256" key="4">
    <source>
        <dbReference type="ARBA" id="ARBA00022553"/>
    </source>
</evidence>
<keyword evidence="13" id="KW-0539">Nucleus</keyword>
<evidence type="ECO:0000259" key="20">
    <source>
        <dbReference type="PROSITE" id="PS51908"/>
    </source>
</evidence>
<feature type="domain" description="BTB" evidence="19">
    <location>
        <begin position="456"/>
        <end position="531"/>
    </location>
</feature>
<feature type="region of interest" description="Disordered" evidence="18">
    <location>
        <begin position="734"/>
        <end position="758"/>
    </location>
</feature>
<evidence type="ECO:0000256" key="12">
    <source>
        <dbReference type="ARBA" id="ARBA00023204"/>
    </source>
</evidence>
<feature type="domain" description="UBZ4-type" evidence="20">
    <location>
        <begin position="101"/>
        <end position="131"/>
    </location>
</feature>
<dbReference type="Pfam" id="PF09494">
    <property type="entry name" value="Slx4"/>
    <property type="match status" value="1"/>
</dbReference>
<dbReference type="Ensembl" id="ENSCPRT00005005063.1">
    <property type="protein sequence ID" value="ENSCPRP00005004301.1"/>
    <property type="gene ID" value="ENSCPRG00005003152.1"/>
</dbReference>
<evidence type="ECO:0000256" key="14">
    <source>
        <dbReference type="ARBA" id="ARBA00029496"/>
    </source>
</evidence>
<dbReference type="FunFam" id="3.30.710.10:FF:000116">
    <property type="entry name" value="SLX4 structure-specific endonuclease subunit"/>
    <property type="match status" value="1"/>
</dbReference>
<feature type="region of interest" description="Disordered" evidence="18">
    <location>
        <begin position="911"/>
        <end position="934"/>
    </location>
</feature>
<dbReference type="GO" id="GO:0006281">
    <property type="term" value="P:DNA repair"/>
    <property type="evidence" value="ECO:0007669"/>
    <property type="project" value="UniProtKB-KW"/>
</dbReference>
<evidence type="ECO:0000256" key="8">
    <source>
        <dbReference type="ARBA" id="ARBA00022771"/>
    </source>
</evidence>
<evidence type="ECO:0000256" key="7">
    <source>
        <dbReference type="ARBA" id="ARBA00022763"/>
    </source>
</evidence>
<evidence type="ECO:0000256" key="3">
    <source>
        <dbReference type="ARBA" id="ARBA00022499"/>
    </source>
</evidence>
<keyword evidence="11" id="KW-0233">DNA recombination</keyword>
<feature type="compositionally biased region" description="Polar residues" evidence="18">
    <location>
        <begin position="1435"/>
        <end position="1458"/>
    </location>
</feature>
<reference evidence="21" key="1">
    <citation type="submission" date="2025-08" db="UniProtKB">
        <authorList>
            <consortium name="Ensembl"/>
        </authorList>
    </citation>
    <scope>IDENTIFICATION</scope>
</reference>
<feature type="compositionally biased region" description="Basic and acidic residues" evidence="18">
    <location>
        <begin position="644"/>
        <end position="658"/>
    </location>
</feature>
<dbReference type="GO" id="GO:0090656">
    <property type="term" value="P:t-circle formation"/>
    <property type="evidence" value="ECO:0007669"/>
    <property type="project" value="UniProtKB-ARBA"/>
</dbReference>
<dbReference type="InterPro" id="IPR018574">
    <property type="entry name" value="Structure-sp_endonuc_su_Slx4"/>
</dbReference>
<evidence type="ECO:0000256" key="2">
    <source>
        <dbReference type="ARBA" id="ARBA00006661"/>
    </source>
</evidence>
<feature type="region of interest" description="Disordered" evidence="18">
    <location>
        <begin position="1173"/>
        <end position="1197"/>
    </location>
</feature>
<evidence type="ECO:0000256" key="18">
    <source>
        <dbReference type="SAM" id="MobiDB-lite"/>
    </source>
</evidence>
<dbReference type="GeneTree" id="ENSGT00390000014091"/>
<dbReference type="GO" id="GO:0006260">
    <property type="term" value="P:DNA replication"/>
    <property type="evidence" value="ECO:0007669"/>
    <property type="project" value="InterPro"/>
</dbReference>
<dbReference type="GO" id="GO:0033557">
    <property type="term" value="C:Slx1-Slx4 complex"/>
    <property type="evidence" value="ECO:0007669"/>
    <property type="project" value="InterPro"/>
</dbReference>
<dbReference type="CDD" id="cd22999">
    <property type="entry name" value="SAP_SLX4"/>
    <property type="match status" value="1"/>
</dbReference>
<feature type="region of interest" description="Disordered" evidence="18">
    <location>
        <begin position="1216"/>
        <end position="1282"/>
    </location>
</feature>
<evidence type="ECO:0000256" key="16">
    <source>
        <dbReference type="ARBA" id="ARBA00076095"/>
    </source>
</evidence>
<evidence type="ECO:0000259" key="19">
    <source>
        <dbReference type="PROSITE" id="PS50097"/>
    </source>
</evidence>
<dbReference type="GO" id="GO:0032206">
    <property type="term" value="P:positive regulation of telomere maintenance"/>
    <property type="evidence" value="ECO:0007669"/>
    <property type="project" value="UniProtKB-ARBA"/>
</dbReference>
<evidence type="ECO:0000256" key="11">
    <source>
        <dbReference type="ARBA" id="ARBA00023172"/>
    </source>
</evidence>
<feature type="region of interest" description="Disordered" evidence="18">
    <location>
        <begin position="262"/>
        <end position="282"/>
    </location>
</feature>
<protein>
    <recommendedName>
        <fullName evidence="14">Structure-specific endonuclease subunit SLX4</fullName>
    </recommendedName>
    <alternativeName>
        <fullName evidence="16">BTB/POZ domain-containing protein 12</fullName>
    </alternativeName>
</protein>
<evidence type="ECO:0000256" key="9">
    <source>
        <dbReference type="ARBA" id="ARBA00022833"/>
    </source>
</evidence>
<evidence type="ECO:0000313" key="22">
    <source>
        <dbReference type="Proteomes" id="UP000594220"/>
    </source>
</evidence>
<feature type="region of interest" description="Disordered" evidence="18">
    <location>
        <begin position="188"/>
        <end position="226"/>
    </location>
</feature>
<keyword evidence="6" id="KW-0677">Repeat</keyword>